<dbReference type="Proteomes" id="UP000789326">
    <property type="component" value="Unassembled WGS sequence"/>
</dbReference>
<evidence type="ECO:0000313" key="3">
    <source>
        <dbReference type="Proteomes" id="UP000789326"/>
    </source>
</evidence>
<feature type="transmembrane region" description="Helical" evidence="1">
    <location>
        <begin position="300"/>
        <end position="322"/>
    </location>
</feature>
<evidence type="ECO:0000313" key="2">
    <source>
        <dbReference type="EMBL" id="CAH0262451.1"/>
    </source>
</evidence>
<dbReference type="RefSeq" id="WP_230302879.1">
    <property type="nucleotide sequence ID" value="NZ_CAKKMG010000055.1"/>
</dbReference>
<gene>
    <name evidence="2" type="ORF">SRABI133_03427</name>
</gene>
<feature type="transmembrane region" description="Helical" evidence="1">
    <location>
        <begin position="6"/>
        <end position="23"/>
    </location>
</feature>
<feature type="transmembrane region" description="Helical" evidence="1">
    <location>
        <begin position="94"/>
        <end position="116"/>
    </location>
</feature>
<proteinExistence type="predicted"/>
<keyword evidence="1" id="KW-0472">Membrane</keyword>
<evidence type="ECO:0008006" key="4">
    <source>
        <dbReference type="Google" id="ProtNLM"/>
    </source>
</evidence>
<keyword evidence="1" id="KW-0812">Transmembrane</keyword>
<feature type="transmembrane region" description="Helical" evidence="1">
    <location>
        <begin position="329"/>
        <end position="350"/>
    </location>
</feature>
<dbReference type="AlphaFoldDB" id="A0A9W4PGH2"/>
<feature type="transmembrane region" description="Helical" evidence="1">
    <location>
        <begin position="356"/>
        <end position="383"/>
    </location>
</feature>
<dbReference type="Pfam" id="PF05684">
    <property type="entry name" value="DUF819"/>
    <property type="match status" value="1"/>
</dbReference>
<feature type="transmembrane region" description="Helical" evidence="1">
    <location>
        <begin position="155"/>
        <end position="178"/>
    </location>
</feature>
<dbReference type="InterPro" id="IPR008537">
    <property type="entry name" value="DUF819"/>
</dbReference>
<evidence type="ECO:0000256" key="1">
    <source>
        <dbReference type="SAM" id="Phobius"/>
    </source>
</evidence>
<feature type="transmembrane region" description="Helical" evidence="1">
    <location>
        <begin position="243"/>
        <end position="264"/>
    </location>
</feature>
<dbReference type="EMBL" id="CAKKMG010000055">
    <property type="protein sequence ID" value="CAH0262451.1"/>
    <property type="molecule type" value="Genomic_DNA"/>
</dbReference>
<accession>A0A9W4PGH2</accession>
<sequence>MIQDGVMFVCFLLAFTAVIAVAEKKIGGKFFKYVPGIVLIYIGAALMKTFGVFSDSESVESAYSTIRGLLLPAMLMLMLLQCDMRKIIRLGPKMLITFFAASFSIIGGFTLTYVLMNGFYAEGTWKAFSALSASWTGGSANMVILQGILNVPENIFGYALIMDTVNYSIWVMFLFWLVPLAGKFNIWTKADTSFIDQMTSELEAGETAKTEFGFVELIGFLALALIVSAGATKIGEKLPVLGAAVNGTTWTIIIASTVGLILAVTKVGRIAGSMEISKVMLYIVIGLIASHADFSQLFQAPVYILSGFMILFFHGLIMVILAKIFKLDLFTMGVASLANIGGVASAPILAGAFNRALIPVGILMAVLGSLLGTYFGILTSYILSSF</sequence>
<comment type="caution">
    <text evidence="2">The sequence shown here is derived from an EMBL/GenBank/DDBJ whole genome shotgun (WGS) entry which is preliminary data.</text>
</comment>
<reference evidence="2" key="1">
    <citation type="submission" date="2021-11" db="EMBL/GenBank/DDBJ databases">
        <authorList>
            <person name="Bulgarelli D."/>
        </authorList>
    </citation>
    <scope>NUCLEOTIDE SEQUENCE</scope>
    <source>
        <strain evidence="2">Bi133</strain>
    </source>
</reference>
<protein>
    <recommendedName>
        <fullName evidence="4">DUF819 domain-containing protein</fullName>
    </recommendedName>
</protein>
<organism evidence="2 3">
    <name type="scientific">Peribacillus simplex</name>
    <dbReference type="NCBI Taxonomy" id="1478"/>
    <lineage>
        <taxon>Bacteria</taxon>
        <taxon>Bacillati</taxon>
        <taxon>Bacillota</taxon>
        <taxon>Bacilli</taxon>
        <taxon>Bacillales</taxon>
        <taxon>Bacillaceae</taxon>
        <taxon>Peribacillus</taxon>
    </lineage>
</organism>
<dbReference type="PANTHER" id="PTHR34289">
    <property type="entry name" value="PROTEIN, PUTATIVE (DUF819)-RELATED"/>
    <property type="match status" value="1"/>
</dbReference>
<feature type="transmembrane region" description="Helical" evidence="1">
    <location>
        <begin position="212"/>
        <end position="231"/>
    </location>
</feature>
<feature type="transmembrane region" description="Helical" evidence="1">
    <location>
        <begin position="30"/>
        <end position="50"/>
    </location>
</feature>
<feature type="transmembrane region" description="Helical" evidence="1">
    <location>
        <begin position="62"/>
        <end position="82"/>
    </location>
</feature>
<dbReference type="PANTHER" id="PTHR34289:SF8">
    <property type="entry name" value="DUF819 DOMAIN-CONTAINING PROTEIN"/>
    <property type="match status" value="1"/>
</dbReference>
<keyword evidence="1" id="KW-1133">Transmembrane helix</keyword>
<name>A0A9W4PGH2_9BACI</name>